<organism evidence="4 5">
    <name type="scientific">Segetibacter aerophilus</name>
    <dbReference type="NCBI Taxonomy" id="670293"/>
    <lineage>
        <taxon>Bacteria</taxon>
        <taxon>Pseudomonadati</taxon>
        <taxon>Bacteroidota</taxon>
        <taxon>Chitinophagia</taxon>
        <taxon>Chitinophagales</taxon>
        <taxon>Chitinophagaceae</taxon>
        <taxon>Segetibacter</taxon>
    </lineage>
</organism>
<evidence type="ECO:0008006" key="6">
    <source>
        <dbReference type="Google" id="ProtNLM"/>
    </source>
</evidence>
<dbReference type="InterPro" id="IPR050496">
    <property type="entry name" value="SNF2_RAD54_helicase_repair"/>
</dbReference>
<dbReference type="InterPro" id="IPR049730">
    <property type="entry name" value="SNF2/RAD54-like_C"/>
</dbReference>
<evidence type="ECO:0000313" key="5">
    <source>
        <dbReference type="Proteomes" id="UP000321513"/>
    </source>
</evidence>
<dbReference type="GO" id="GO:0016787">
    <property type="term" value="F:hydrolase activity"/>
    <property type="evidence" value="ECO:0007669"/>
    <property type="project" value="UniProtKB-KW"/>
</dbReference>
<dbReference type="OrthoDB" id="9760715at2"/>
<dbReference type="PANTHER" id="PTHR45629:SF7">
    <property type="entry name" value="DNA EXCISION REPAIR PROTEIN ERCC-6-RELATED"/>
    <property type="match status" value="1"/>
</dbReference>
<dbReference type="Gene3D" id="3.40.50.10810">
    <property type="entry name" value="Tandem AAA-ATPase domain"/>
    <property type="match status" value="1"/>
</dbReference>
<dbReference type="GO" id="GO:0015616">
    <property type="term" value="F:DNA translocase activity"/>
    <property type="evidence" value="ECO:0007669"/>
    <property type="project" value="TreeGrafter"/>
</dbReference>
<accession>A0A512BH90</accession>
<dbReference type="InterPro" id="IPR038718">
    <property type="entry name" value="SNF2-like_sf"/>
</dbReference>
<evidence type="ECO:0000259" key="3">
    <source>
        <dbReference type="PROSITE" id="PS51194"/>
    </source>
</evidence>
<proteinExistence type="predicted"/>
<dbReference type="EMBL" id="BJYT01000019">
    <property type="protein sequence ID" value="GEO11330.1"/>
    <property type="molecule type" value="Genomic_DNA"/>
</dbReference>
<dbReference type="GO" id="GO:0005524">
    <property type="term" value="F:ATP binding"/>
    <property type="evidence" value="ECO:0007669"/>
    <property type="project" value="InterPro"/>
</dbReference>
<evidence type="ECO:0000313" key="4">
    <source>
        <dbReference type="EMBL" id="GEO11330.1"/>
    </source>
</evidence>
<keyword evidence="5" id="KW-1185">Reference proteome</keyword>
<dbReference type="PROSITE" id="PS51192">
    <property type="entry name" value="HELICASE_ATP_BIND_1"/>
    <property type="match status" value="1"/>
</dbReference>
<dbReference type="InterPro" id="IPR014001">
    <property type="entry name" value="Helicase_ATP-bd"/>
</dbReference>
<dbReference type="InterPro" id="IPR000330">
    <property type="entry name" value="SNF2_N"/>
</dbReference>
<sequence length="956" mass="110038">MAVVKVEKKIAILLSPHELDSKFRLLESLHIQKSDKGIEYDLFDLHNKELNKNYLHLPEVVRDLLVHFSPDAFTKFQYKVGQPFLDKKPTDAELNLILTTTHRHFHQLFDKLKPFSGLLKWYHRTRLPDGKSFRMSPCAFSSYKPQLVFHVANENGRLVLKTEVILNGASYNLKEFNRYHFLLENSNEYFLLSYKDYQTLRWLAEKNRGQYGDDPVAFSQHILTKLELDYKVNRYNFFSKKEIRTIPVNRVLLSELNGSFLMLTPQWVYDGFVLENPWKESYETVVDGEAVEIVRNKEAEDEFLKKLVGMHANFSNQRNGYYYVSFGEAQKKQWFLKTYHHLLAEGIELVGMDMLNHFRYSPFEVATTVKIKQEEKGKVLMQMTVSFGKEELRLSELQKMLLAGQKAVLLKDGSLGVLHEEWMQQYSSILKHGKINKDEIEVARVMAISEQQSNGERQVLKTLIKDQWWQKWQQWQNGSDNIYELPASVNASLRPYQQKGFEWLTLLAEAGAGGCLADDMGLGKTLQTICYLAYYIHHNPDSVNIIVCPSSLIFNWQQELQKFTPGITSVVYHGASRNATDIANTKSQVIITSYGTVRADSDVLLANDYGVAVIDESHNIKNPSAQITTVVNMIPAQVRIALSGTPVVNNTFDLYAQLNFALPGMFGSREFFKREYADAIDRNHDEEKIKALQKLTAPFILRRTKEQVAKDLPDKTEMILWCKMNSRQHDLYNNIKDQIRGNIFLDIKNNGLNKSKLAVLQGMLKLRQICNSPLLLPVSEQEACTDSIKTEVLIGELKNILKEHKALVFSQFSSMLNLLAEECDKQDIAYYHFDGQTPPAKRIEMVNAFQEKDNATNLFLISLKAGNTGLTLTAADYVFLFDPWWNTAVEQQAIDRTHRIGQTKNVFAYKIICKDTIEEKIIQLQQRKKKLAEELVGEDDGFIKALNEEDIAYLFS</sequence>
<dbReference type="SUPFAM" id="SSF52540">
    <property type="entry name" value="P-loop containing nucleoside triphosphate hydrolases"/>
    <property type="match status" value="2"/>
</dbReference>
<feature type="domain" description="Helicase ATP-binding" evidence="2">
    <location>
        <begin position="505"/>
        <end position="664"/>
    </location>
</feature>
<feature type="domain" description="Helicase C-terminal" evidence="3">
    <location>
        <begin position="796"/>
        <end position="943"/>
    </location>
</feature>
<gene>
    <name evidence="4" type="ORF">SAE01_38260</name>
</gene>
<reference evidence="4 5" key="1">
    <citation type="submission" date="2019-07" db="EMBL/GenBank/DDBJ databases">
        <title>Whole genome shotgun sequence of Segetibacter aerophilus NBRC 106135.</title>
        <authorList>
            <person name="Hosoyama A."/>
            <person name="Uohara A."/>
            <person name="Ohji S."/>
            <person name="Ichikawa N."/>
        </authorList>
    </citation>
    <scope>NUCLEOTIDE SEQUENCE [LARGE SCALE GENOMIC DNA]</scope>
    <source>
        <strain evidence="4 5">NBRC 106135</strain>
    </source>
</reference>
<evidence type="ECO:0000256" key="1">
    <source>
        <dbReference type="ARBA" id="ARBA00022801"/>
    </source>
</evidence>
<dbReference type="InterPro" id="IPR027417">
    <property type="entry name" value="P-loop_NTPase"/>
</dbReference>
<dbReference type="PANTHER" id="PTHR45629">
    <property type="entry name" value="SNF2/RAD54 FAMILY MEMBER"/>
    <property type="match status" value="1"/>
</dbReference>
<name>A0A512BH90_9BACT</name>
<dbReference type="AlphaFoldDB" id="A0A512BH90"/>
<dbReference type="Pfam" id="PF00271">
    <property type="entry name" value="Helicase_C"/>
    <property type="match status" value="1"/>
</dbReference>
<dbReference type="Pfam" id="PF00176">
    <property type="entry name" value="SNF2-rel_dom"/>
    <property type="match status" value="1"/>
</dbReference>
<dbReference type="SMART" id="SM00487">
    <property type="entry name" value="DEXDc"/>
    <property type="match status" value="1"/>
</dbReference>
<dbReference type="InterPro" id="IPR001650">
    <property type="entry name" value="Helicase_C-like"/>
</dbReference>
<keyword evidence="1" id="KW-0378">Hydrolase</keyword>
<dbReference type="SMART" id="SM00490">
    <property type="entry name" value="HELICc"/>
    <property type="match status" value="1"/>
</dbReference>
<dbReference type="Gene3D" id="3.40.50.300">
    <property type="entry name" value="P-loop containing nucleotide triphosphate hydrolases"/>
    <property type="match status" value="1"/>
</dbReference>
<dbReference type="Proteomes" id="UP000321513">
    <property type="component" value="Unassembled WGS sequence"/>
</dbReference>
<dbReference type="PROSITE" id="PS51194">
    <property type="entry name" value="HELICASE_CTER"/>
    <property type="match status" value="1"/>
</dbReference>
<comment type="caution">
    <text evidence="4">The sequence shown here is derived from an EMBL/GenBank/DDBJ whole genome shotgun (WGS) entry which is preliminary data.</text>
</comment>
<dbReference type="CDD" id="cd18793">
    <property type="entry name" value="SF2_C_SNF"/>
    <property type="match status" value="1"/>
</dbReference>
<protein>
    <recommendedName>
        <fullName evidence="6">Helicase SNF2</fullName>
    </recommendedName>
</protein>
<dbReference type="RefSeq" id="WP_147205441.1">
    <property type="nucleotide sequence ID" value="NZ_BJYT01000019.1"/>
</dbReference>
<evidence type="ECO:0000259" key="2">
    <source>
        <dbReference type="PROSITE" id="PS51192"/>
    </source>
</evidence>